<feature type="transmembrane region" description="Helical" evidence="10">
    <location>
        <begin position="91"/>
        <end position="110"/>
    </location>
</feature>
<evidence type="ECO:0000313" key="12">
    <source>
        <dbReference type="Proteomes" id="UP000593591"/>
    </source>
</evidence>
<keyword evidence="9 10" id="KW-0472">Membrane</keyword>
<evidence type="ECO:0000256" key="5">
    <source>
        <dbReference type="ARBA" id="ARBA00022448"/>
    </source>
</evidence>
<keyword evidence="7 10" id="KW-0812">Transmembrane</keyword>
<comment type="similarity">
    <text evidence="3">Belongs to the nicotinamide ribonucleoside (NR) uptake permease (TC 4.B.1) family.</text>
</comment>
<dbReference type="KEGG" id="trc:DYE49_01495"/>
<name>A0A7M1XIK9_9SPIR</name>
<feature type="transmembrane region" description="Helical" evidence="10">
    <location>
        <begin position="130"/>
        <end position="148"/>
    </location>
</feature>
<dbReference type="EMBL" id="CP031517">
    <property type="protein sequence ID" value="QOS39197.1"/>
    <property type="molecule type" value="Genomic_DNA"/>
</dbReference>
<evidence type="ECO:0000256" key="1">
    <source>
        <dbReference type="ARBA" id="ARBA00002672"/>
    </source>
</evidence>
<feature type="transmembrane region" description="Helical" evidence="10">
    <location>
        <begin position="20"/>
        <end position="39"/>
    </location>
</feature>
<feature type="transmembrane region" description="Helical" evidence="10">
    <location>
        <begin position="203"/>
        <end position="224"/>
    </location>
</feature>
<reference evidence="11 12" key="1">
    <citation type="submission" date="2018-08" db="EMBL/GenBank/DDBJ databases">
        <title>The first complete genome of Treponema rectale (CHPAT), a commensal spirochete of the bovine rectum.</title>
        <authorList>
            <person name="Staton G.J."/>
            <person name="Clegg S.R."/>
            <person name="Carter S.D."/>
            <person name="Radford A.D."/>
            <person name="Darby A."/>
            <person name="Hall N."/>
            <person name="Birtles R.J."/>
            <person name="Evans N.J."/>
        </authorList>
    </citation>
    <scope>NUCLEOTIDE SEQUENCE [LARGE SCALE GENOMIC DNA]</scope>
    <source>
        <strain evidence="11 12">CHPA</strain>
    </source>
</reference>
<keyword evidence="8 10" id="KW-1133">Transmembrane helix</keyword>
<evidence type="ECO:0000256" key="6">
    <source>
        <dbReference type="ARBA" id="ARBA00022475"/>
    </source>
</evidence>
<dbReference type="GO" id="GO:0005886">
    <property type="term" value="C:plasma membrane"/>
    <property type="evidence" value="ECO:0007669"/>
    <property type="project" value="UniProtKB-SubCell"/>
</dbReference>
<keyword evidence="5" id="KW-0813">Transport</keyword>
<feature type="transmembrane region" description="Helical" evidence="10">
    <location>
        <begin position="179"/>
        <end position="197"/>
    </location>
</feature>
<dbReference type="NCBIfam" id="TIGR01528">
    <property type="entry name" value="NMN_trans_PnuC"/>
    <property type="match status" value="1"/>
</dbReference>
<evidence type="ECO:0000256" key="4">
    <source>
        <dbReference type="ARBA" id="ARBA00017522"/>
    </source>
</evidence>
<dbReference type="PANTHER" id="PTHR36122">
    <property type="entry name" value="NICOTINAMIDE RIBOSIDE TRANSPORTER PNUC"/>
    <property type="match status" value="1"/>
</dbReference>
<evidence type="ECO:0000256" key="7">
    <source>
        <dbReference type="ARBA" id="ARBA00022692"/>
    </source>
</evidence>
<organism evidence="11 12">
    <name type="scientific">Treponema rectale</name>
    <dbReference type="NCBI Taxonomy" id="744512"/>
    <lineage>
        <taxon>Bacteria</taxon>
        <taxon>Pseudomonadati</taxon>
        <taxon>Spirochaetota</taxon>
        <taxon>Spirochaetia</taxon>
        <taxon>Spirochaetales</taxon>
        <taxon>Treponemataceae</taxon>
        <taxon>Treponema</taxon>
    </lineage>
</organism>
<evidence type="ECO:0000256" key="10">
    <source>
        <dbReference type="SAM" id="Phobius"/>
    </source>
</evidence>
<protein>
    <recommendedName>
        <fullName evidence="4">Nicotinamide riboside transporter PnuC</fullName>
    </recommendedName>
</protein>
<comment type="function">
    <text evidence="1">Required for nicotinamide riboside transport across the inner membrane.</text>
</comment>
<proteinExistence type="inferred from homology"/>
<dbReference type="Pfam" id="PF04973">
    <property type="entry name" value="NMN_transporter"/>
    <property type="match status" value="1"/>
</dbReference>
<dbReference type="InterPro" id="IPR006419">
    <property type="entry name" value="NMN_transpt_PnuC"/>
</dbReference>
<evidence type="ECO:0000256" key="2">
    <source>
        <dbReference type="ARBA" id="ARBA00004651"/>
    </source>
</evidence>
<dbReference type="AlphaFoldDB" id="A0A7M1XIK9"/>
<keyword evidence="6" id="KW-1003">Cell membrane</keyword>
<feature type="transmembrane region" description="Helical" evidence="10">
    <location>
        <begin position="154"/>
        <end position="172"/>
    </location>
</feature>
<dbReference type="PANTHER" id="PTHR36122:SF2">
    <property type="entry name" value="NICOTINAMIDE RIBOSIDE TRANSPORTER PNUC"/>
    <property type="match status" value="1"/>
</dbReference>
<dbReference type="Proteomes" id="UP000593591">
    <property type="component" value="Chromosome"/>
</dbReference>
<dbReference type="GO" id="GO:0034257">
    <property type="term" value="F:nicotinamide riboside transmembrane transporter activity"/>
    <property type="evidence" value="ECO:0007669"/>
    <property type="project" value="InterPro"/>
</dbReference>
<evidence type="ECO:0000256" key="8">
    <source>
        <dbReference type="ARBA" id="ARBA00022989"/>
    </source>
</evidence>
<feature type="transmembrane region" description="Helical" evidence="10">
    <location>
        <begin position="45"/>
        <end position="61"/>
    </location>
</feature>
<gene>
    <name evidence="11" type="ORF">DYE49_01495</name>
</gene>
<evidence type="ECO:0000256" key="3">
    <source>
        <dbReference type="ARBA" id="ARBA00006669"/>
    </source>
</evidence>
<comment type="subcellular location">
    <subcellularLocation>
        <location evidence="2">Cell membrane</location>
        <topology evidence="2">Multi-pass membrane protein</topology>
    </subcellularLocation>
</comment>
<feature type="transmembrane region" description="Helical" evidence="10">
    <location>
        <begin position="68"/>
        <end position="85"/>
    </location>
</feature>
<sequence>MTGLFDRIDSMKRLCHYFSLFEICLWSISILTIIILYIIFPGDVLAFLASLIGATSLIFLAKGHFLTHILTIAFSVLYAIVSYQTRYYSELITYAGMTLPLAIIALVSWLRHPFKDKKEVEVATPPTYRYGIVLLLGGVATFGFYFLLKYLQTPYLIIATISIFTSFVACGLSILRSPYYALVYALNDIVLIVLWSIQLANDFTYLSMVINFSVFLVNDIYGFINWRRIQAHQKKEKANADFFGKTE</sequence>
<evidence type="ECO:0000256" key="9">
    <source>
        <dbReference type="ARBA" id="ARBA00023136"/>
    </source>
</evidence>
<evidence type="ECO:0000313" key="11">
    <source>
        <dbReference type="EMBL" id="QOS39197.1"/>
    </source>
</evidence>
<accession>A0A7M1XIK9</accession>